<organism evidence="2 3">
    <name type="scientific">Donghicola mangrovi</name>
    <dbReference type="NCBI Taxonomy" id="2729614"/>
    <lineage>
        <taxon>Bacteria</taxon>
        <taxon>Pseudomonadati</taxon>
        <taxon>Pseudomonadota</taxon>
        <taxon>Alphaproteobacteria</taxon>
        <taxon>Rhodobacterales</taxon>
        <taxon>Roseobacteraceae</taxon>
        <taxon>Donghicola</taxon>
    </lineage>
</organism>
<proteinExistence type="predicted"/>
<feature type="signal peptide" evidence="1">
    <location>
        <begin position="1"/>
        <end position="19"/>
    </location>
</feature>
<sequence>MKKILLMIPVALLPVMAAAQDTTQTEPETGFGAIKRGFGMIFDGLKDEVDPAIDGLKDKAGTLKDKAYEVGPELRDWVVSMGPALRDLAAKVGDLNDYQAPEKLPNGDIILRRKVPLDPEQPAETDLPEGQIEL</sequence>
<dbReference type="AlphaFoldDB" id="A0A850Q5K7"/>
<dbReference type="EMBL" id="JABCJE010000003">
    <property type="protein sequence ID" value="NVO23412.1"/>
    <property type="molecule type" value="Genomic_DNA"/>
</dbReference>
<name>A0A850Q5K7_9RHOB</name>
<evidence type="ECO:0000313" key="2">
    <source>
        <dbReference type="EMBL" id="NVO23412.1"/>
    </source>
</evidence>
<dbReference type="Proteomes" id="UP000592216">
    <property type="component" value="Unassembled WGS sequence"/>
</dbReference>
<accession>A0A850Q5K7</accession>
<reference evidence="2 3" key="1">
    <citation type="submission" date="2020-04" db="EMBL/GenBank/DDBJ databases">
        <title>Donghicola sp., a member of the Rhodobacteraceae family isolated from mangrove forest in Thailand.</title>
        <authorList>
            <person name="Charoenyingcharoen P."/>
            <person name="Yukphan P."/>
        </authorList>
    </citation>
    <scope>NUCLEOTIDE SEQUENCE [LARGE SCALE GENOMIC DNA]</scope>
    <source>
        <strain evidence="2 3">B5-SW-15</strain>
    </source>
</reference>
<keyword evidence="1" id="KW-0732">Signal</keyword>
<protein>
    <recommendedName>
        <fullName evidence="4">AAA+ family ATPase</fullName>
    </recommendedName>
</protein>
<feature type="chain" id="PRO_5032541264" description="AAA+ family ATPase" evidence="1">
    <location>
        <begin position="20"/>
        <end position="134"/>
    </location>
</feature>
<evidence type="ECO:0000256" key="1">
    <source>
        <dbReference type="SAM" id="SignalP"/>
    </source>
</evidence>
<evidence type="ECO:0008006" key="4">
    <source>
        <dbReference type="Google" id="ProtNLM"/>
    </source>
</evidence>
<dbReference type="RefSeq" id="WP_177157421.1">
    <property type="nucleotide sequence ID" value="NZ_JABCJE010000003.1"/>
</dbReference>
<gene>
    <name evidence="2" type="ORF">HJ536_08590</name>
</gene>
<evidence type="ECO:0000313" key="3">
    <source>
        <dbReference type="Proteomes" id="UP000592216"/>
    </source>
</evidence>
<comment type="caution">
    <text evidence="2">The sequence shown here is derived from an EMBL/GenBank/DDBJ whole genome shotgun (WGS) entry which is preliminary data.</text>
</comment>